<sequence length="247" mass="27264">MRLPVEITQTLKNVCRSFSTKKCHAVSHVIFDMDGVLLDTENIHKQSVTAVASKFGKTYNLDLRYRVLGAPEFDGAKMVVNELNLPISIEEYMIMVRAFENKVLSDVGLLPGVDRLVRHLHKNKVPFAIATSSSKKSFDLKTSQHKSLFSLFNHVVCGGCDPEVKNGKPAPDIFLTCASRFPDQPHPKKCLVFEDSPNGVRGAKEAGMQVVMVPDNLLSKDLCTEATVVLGSIKDFVPEAFGLPSFN</sequence>
<evidence type="ECO:0000313" key="2">
    <source>
        <dbReference type="Proteomes" id="UP001160148"/>
    </source>
</evidence>
<dbReference type="InterPro" id="IPR036412">
    <property type="entry name" value="HAD-like_sf"/>
</dbReference>
<comment type="caution">
    <text evidence="1">The sequence shown here is derived from an EMBL/GenBank/DDBJ whole genome shotgun (WGS) entry which is preliminary data.</text>
</comment>
<dbReference type="EMBL" id="CARXXK010000001">
    <property type="protein sequence ID" value="CAI6345506.1"/>
    <property type="molecule type" value="Genomic_DNA"/>
</dbReference>
<dbReference type="Gene3D" id="3.40.50.1000">
    <property type="entry name" value="HAD superfamily/HAD-like"/>
    <property type="match status" value="1"/>
</dbReference>
<evidence type="ECO:0000313" key="1">
    <source>
        <dbReference type="EMBL" id="CAI6345506.1"/>
    </source>
</evidence>
<gene>
    <name evidence="1" type="ORF">MEUPH1_LOCUS2509</name>
</gene>
<dbReference type="Proteomes" id="UP001160148">
    <property type="component" value="Unassembled WGS sequence"/>
</dbReference>
<dbReference type="InterPro" id="IPR041492">
    <property type="entry name" value="HAD_2"/>
</dbReference>
<dbReference type="PANTHER" id="PTHR18901:SF38">
    <property type="entry name" value="PSEUDOURIDINE-5'-PHOSPHATASE"/>
    <property type="match status" value="1"/>
</dbReference>
<dbReference type="PANTHER" id="PTHR18901">
    <property type="entry name" value="2-DEOXYGLUCOSE-6-PHOSPHATE PHOSPHATASE 2"/>
    <property type="match status" value="1"/>
</dbReference>
<dbReference type="NCBIfam" id="TIGR01509">
    <property type="entry name" value="HAD-SF-IA-v3"/>
    <property type="match status" value="1"/>
</dbReference>
<dbReference type="InterPro" id="IPR023214">
    <property type="entry name" value="HAD_sf"/>
</dbReference>
<proteinExistence type="predicted"/>
<evidence type="ECO:0008006" key="3">
    <source>
        <dbReference type="Google" id="ProtNLM"/>
    </source>
</evidence>
<dbReference type="InterPro" id="IPR023198">
    <property type="entry name" value="PGP-like_dom2"/>
</dbReference>
<accession>A0AAV0VS01</accession>
<dbReference type="Gene3D" id="1.10.150.240">
    <property type="entry name" value="Putative phosphatase, domain 2"/>
    <property type="match status" value="1"/>
</dbReference>
<reference evidence="1 2" key="1">
    <citation type="submission" date="2023-01" db="EMBL/GenBank/DDBJ databases">
        <authorList>
            <person name="Whitehead M."/>
        </authorList>
    </citation>
    <scope>NUCLEOTIDE SEQUENCE [LARGE SCALE GENOMIC DNA]</scope>
</reference>
<dbReference type="AlphaFoldDB" id="A0AAV0VS01"/>
<dbReference type="InterPro" id="IPR006439">
    <property type="entry name" value="HAD-SF_hydro_IA"/>
</dbReference>
<name>A0AAV0VS01_9HEMI</name>
<dbReference type="SUPFAM" id="SSF56784">
    <property type="entry name" value="HAD-like"/>
    <property type="match status" value="1"/>
</dbReference>
<dbReference type="SFLD" id="SFLDS00003">
    <property type="entry name" value="Haloacid_Dehalogenase"/>
    <property type="match status" value="1"/>
</dbReference>
<protein>
    <recommendedName>
        <fullName evidence="3">Pseudouridine-5'-phosphatase</fullName>
    </recommendedName>
</protein>
<dbReference type="GO" id="GO:0016791">
    <property type="term" value="F:phosphatase activity"/>
    <property type="evidence" value="ECO:0007669"/>
    <property type="project" value="TreeGrafter"/>
</dbReference>
<dbReference type="SFLD" id="SFLDG01129">
    <property type="entry name" value="C1.5:_HAD__Beta-PGM__Phosphata"/>
    <property type="match status" value="1"/>
</dbReference>
<organism evidence="1 2">
    <name type="scientific">Macrosiphum euphorbiae</name>
    <name type="common">potato aphid</name>
    <dbReference type="NCBI Taxonomy" id="13131"/>
    <lineage>
        <taxon>Eukaryota</taxon>
        <taxon>Metazoa</taxon>
        <taxon>Ecdysozoa</taxon>
        <taxon>Arthropoda</taxon>
        <taxon>Hexapoda</taxon>
        <taxon>Insecta</taxon>
        <taxon>Pterygota</taxon>
        <taxon>Neoptera</taxon>
        <taxon>Paraneoptera</taxon>
        <taxon>Hemiptera</taxon>
        <taxon>Sternorrhyncha</taxon>
        <taxon>Aphidomorpha</taxon>
        <taxon>Aphidoidea</taxon>
        <taxon>Aphididae</taxon>
        <taxon>Macrosiphini</taxon>
        <taxon>Macrosiphum</taxon>
    </lineage>
</organism>
<keyword evidence="2" id="KW-1185">Reference proteome</keyword>
<dbReference type="FunFam" id="3.40.50.1000:FF:000055">
    <property type="entry name" value="Haloacid dehalogenase-like hydrolase family protein"/>
    <property type="match status" value="1"/>
</dbReference>
<dbReference type="Pfam" id="PF13419">
    <property type="entry name" value="HAD_2"/>
    <property type="match status" value="1"/>
</dbReference>